<evidence type="ECO:0000256" key="1">
    <source>
        <dbReference type="ARBA" id="ARBA00004273"/>
    </source>
</evidence>
<evidence type="ECO:0000256" key="7">
    <source>
        <dbReference type="ARBA" id="ARBA00023065"/>
    </source>
</evidence>
<evidence type="ECO:0000256" key="10">
    <source>
        <dbReference type="ARBA" id="ARBA00029863"/>
    </source>
</evidence>
<keyword evidence="9" id="KW-0472">Membrane</keyword>
<reference evidence="14" key="2">
    <citation type="submission" date="2025-09" db="UniProtKB">
        <authorList>
            <consortium name="Ensembl"/>
        </authorList>
    </citation>
    <scope>IDENTIFICATION</scope>
</reference>
<accession>A0A8C1MDR1</accession>
<evidence type="ECO:0000256" key="11">
    <source>
        <dbReference type="ARBA" id="ARBA00059339"/>
    </source>
</evidence>
<comment type="function">
    <text evidence="11">Subunit F6, of the mitochondrial membrane ATP synthase complex (F(1)F(0) ATP synthase or Complex V) that produces ATP from ADP in the presence of a proton gradient across the membrane which is generated by electron transport complexes of the respiratory chain. ATP synthase complex consist of a soluble F(1) head domain - the catalytic core - and a membrane F(1) domain - the membrane proton channel. These two domains are linked by a central stalk rotating inside the F(1) region and a stationary peripheral stalk. During catalysis, ATP synthesis in the catalytic domain of F(1) is coupled via a rotary mechanism of the central stalk subunits to proton translocation. In vivo, can only synthesize ATP although its ATP hydrolase activity can be activated artificially in vitro. Part of the complex F(0) domain. Part of the complex F(0) domain and the peripheric stalk, which acts as a stator to hold the catalytic alpha(3)beta(3) subcomplex and subunit a/ATP6 static relative to the rotary elements.</text>
</comment>
<keyword evidence="6" id="KW-0999">Mitochondrion inner membrane</keyword>
<evidence type="ECO:0000313" key="14">
    <source>
        <dbReference type="Ensembl" id="ENSCCRP00010075882.1"/>
    </source>
</evidence>
<dbReference type="InterPro" id="IPR008387">
    <property type="entry name" value="ATP_synth_f6_mt"/>
</dbReference>
<evidence type="ECO:0000256" key="9">
    <source>
        <dbReference type="ARBA" id="ARBA00023136"/>
    </source>
</evidence>
<name>A0A8C1MDR1_CYPCA</name>
<evidence type="ECO:0000256" key="3">
    <source>
        <dbReference type="ARBA" id="ARBA00022448"/>
    </source>
</evidence>
<keyword evidence="8" id="KW-0496">Mitochondrion</keyword>
<proteinExistence type="inferred from homology"/>
<evidence type="ECO:0000256" key="5">
    <source>
        <dbReference type="ARBA" id="ARBA00022781"/>
    </source>
</evidence>
<evidence type="ECO:0000313" key="15">
    <source>
        <dbReference type="Proteomes" id="UP000694427"/>
    </source>
</evidence>
<organism evidence="14 15">
    <name type="scientific">Cyprinus carpio</name>
    <name type="common">Common carp</name>
    <dbReference type="NCBI Taxonomy" id="7962"/>
    <lineage>
        <taxon>Eukaryota</taxon>
        <taxon>Metazoa</taxon>
        <taxon>Chordata</taxon>
        <taxon>Craniata</taxon>
        <taxon>Vertebrata</taxon>
        <taxon>Euteleostomi</taxon>
        <taxon>Actinopterygii</taxon>
        <taxon>Neopterygii</taxon>
        <taxon>Teleostei</taxon>
        <taxon>Ostariophysi</taxon>
        <taxon>Cypriniformes</taxon>
        <taxon>Cyprinidae</taxon>
        <taxon>Cyprininae</taxon>
        <taxon>Cyprinus</taxon>
    </lineage>
</organism>
<evidence type="ECO:0000256" key="12">
    <source>
        <dbReference type="ARBA" id="ARBA00064647"/>
    </source>
</evidence>
<comment type="subcellular location">
    <subcellularLocation>
        <location evidence="1">Mitochondrion inner membrane</location>
    </subcellularLocation>
</comment>
<evidence type="ECO:0000256" key="4">
    <source>
        <dbReference type="ARBA" id="ARBA00022547"/>
    </source>
</evidence>
<dbReference type="AlphaFoldDB" id="A0A8C1MDR1"/>
<evidence type="ECO:0000256" key="8">
    <source>
        <dbReference type="ARBA" id="ARBA00023128"/>
    </source>
</evidence>
<dbReference type="Pfam" id="PF05511">
    <property type="entry name" value="ATP-synt_F6"/>
    <property type="match status" value="1"/>
</dbReference>
<sequence>MHNSLLKYIYLHNYFALVYSATDSCLNKQKDVPCHINIRISLTSAAQLDPVQKLFLEKIREYSTKSQAYGGPVDAGPEYETAFSEELNKLQRLYGSGDLTEFPEFKFSEPELDESSSK</sequence>
<dbReference type="GO" id="GO:0045259">
    <property type="term" value="C:proton-transporting ATP synthase complex"/>
    <property type="evidence" value="ECO:0007669"/>
    <property type="project" value="UniProtKB-KW"/>
</dbReference>
<keyword evidence="4" id="KW-0138">CF(0)</keyword>
<comment type="subunit">
    <text evidence="12">Component of the ATP synthase complex composed at least of ATP5F1A/subunit alpha, ATP5F1B/subunit beta, ATP5MC1/subunit c (homooctomer), MT-ATP6/subunit a, MT-ATP8/subunit 8, ATP5ME/subunit e, ATP5MF/subunit f, ATP5MG/subunit g, ATP5MK/subunit k, ATP5MJ/subunit j, ATP5F1C/subunit gamma, ATP5F1D/subunit delta, ATP5F1E/subunit epsilon, ATP5PF/subunit F6, ATP5PB/subunit b, ATP5PD/subunit d, ATP5PO/subunit OSCP. ATP synthase complex consists of a soluble F(1) head domain (subunits alpha(3) and beta(3)) - the catalytic core - and a membrane F(0) domain - the membrane proton channel (subunits c, a, 8, e, f, g, k and j). These two domains are linked by a central stalk (subunits gamma, delta, and epsilon) rotating inside the F1 region and a stationary peripheral stalk (subunits F6, b, d, and OSCP).</text>
</comment>
<dbReference type="Gene3D" id="1.10.246.110">
    <property type="entry name" value="Mitochondrial ATP synthase-coupling factor 6"/>
    <property type="match status" value="1"/>
</dbReference>
<dbReference type="Ensembl" id="ENSCCRT00010084108.1">
    <property type="protein sequence ID" value="ENSCCRP00010075882.1"/>
    <property type="gene ID" value="ENSCCRG00010033084.1"/>
</dbReference>
<keyword evidence="3" id="KW-0813">Transport</keyword>
<dbReference type="PANTHER" id="PTHR12441">
    <property type="entry name" value="ATP SYNTHASE COUPLING FACTOR 6, MITOCHONDRIAL"/>
    <property type="match status" value="1"/>
</dbReference>
<dbReference type="FunFam" id="1.10.246.110:FF:000001">
    <property type="entry name" value="ATP synthase-coupling factor 6, mitochondrial"/>
    <property type="match status" value="1"/>
</dbReference>
<dbReference type="GO" id="GO:0015986">
    <property type="term" value="P:proton motive force-driven ATP synthesis"/>
    <property type="evidence" value="ECO:0007669"/>
    <property type="project" value="InterPro"/>
</dbReference>
<protein>
    <recommendedName>
        <fullName evidence="13">ATP synthase peripheral stalk subunit F6, mitochondrial</fullName>
    </recommendedName>
    <alternativeName>
        <fullName evidence="10">ATP synthase peripheral stalk subunit F6</fullName>
    </alternativeName>
</protein>
<dbReference type="SUPFAM" id="SSF111357">
    <property type="entry name" value="Mitochondrial ATP synthase coupling factor 6"/>
    <property type="match status" value="1"/>
</dbReference>
<comment type="similarity">
    <text evidence="2">Belongs to the eukaryotic ATPase subunit F6 family.</text>
</comment>
<dbReference type="Proteomes" id="UP000694427">
    <property type="component" value="Unplaced"/>
</dbReference>
<dbReference type="PANTHER" id="PTHR12441:SF14">
    <property type="entry name" value="ATP SYNTHASE-COUPLING FACTOR 6, MITOCHONDRIAL"/>
    <property type="match status" value="1"/>
</dbReference>
<evidence type="ECO:0000256" key="2">
    <source>
        <dbReference type="ARBA" id="ARBA00007346"/>
    </source>
</evidence>
<dbReference type="InterPro" id="IPR036204">
    <property type="entry name" value="ATP_synth_f6_sf_mt"/>
</dbReference>
<keyword evidence="7" id="KW-0406">Ion transport</keyword>
<keyword evidence="5" id="KW-0375">Hydrogen ion transport</keyword>
<reference evidence="14" key="1">
    <citation type="submission" date="2025-08" db="UniProtKB">
        <authorList>
            <consortium name="Ensembl"/>
        </authorList>
    </citation>
    <scope>IDENTIFICATION</scope>
</reference>
<dbReference type="GO" id="GO:0015078">
    <property type="term" value="F:proton transmembrane transporter activity"/>
    <property type="evidence" value="ECO:0007669"/>
    <property type="project" value="InterPro"/>
</dbReference>
<keyword evidence="15" id="KW-1185">Reference proteome</keyword>
<evidence type="ECO:0000256" key="13">
    <source>
        <dbReference type="ARBA" id="ARBA00073749"/>
    </source>
</evidence>
<evidence type="ECO:0000256" key="6">
    <source>
        <dbReference type="ARBA" id="ARBA00022792"/>
    </source>
</evidence>
<dbReference type="GO" id="GO:0005743">
    <property type="term" value="C:mitochondrial inner membrane"/>
    <property type="evidence" value="ECO:0007669"/>
    <property type="project" value="UniProtKB-SubCell"/>
</dbReference>